<proteinExistence type="predicted"/>
<gene>
    <name evidence="2" type="ORF">GCM10010334_76310</name>
</gene>
<reference evidence="2" key="1">
    <citation type="journal article" date="2014" name="Int. J. Syst. Evol. Microbiol.">
        <title>Complete genome sequence of Corynebacterium casei LMG S-19264T (=DSM 44701T), isolated from a smear-ripened cheese.</title>
        <authorList>
            <consortium name="US DOE Joint Genome Institute (JGI-PGF)"/>
            <person name="Walter F."/>
            <person name="Albersmeier A."/>
            <person name="Kalinowski J."/>
            <person name="Ruckert C."/>
        </authorList>
    </citation>
    <scope>NUCLEOTIDE SEQUENCE</scope>
    <source>
        <strain evidence="2">JCM 4637</strain>
    </source>
</reference>
<evidence type="ECO:0000256" key="1">
    <source>
        <dbReference type="SAM" id="MobiDB-lite"/>
    </source>
</evidence>
<feature type="compositionally biased region" description="Basic residues" evidence="1">
    <location>
        <begin position="20"/>
        <end position="30"/>
    </location>
</feature>
<comment type="caution">
    <text evidence="2">The sequence shown here is derived from an EMBL/GenBank/DDBJ whole genome shotgun (WGS) entry which is preliminary data.</text>
</comment>
<feature type="region of interest" description="Disordered" evidence="1">
    <location>
        <begin position="1"/>
        <end position="43"/>
    </location>
</feature>
<sequence>MTVPAGTGQMNGNERDPAYSKRKGRLRQRPLRPGPGSGPEHVTVDRAVPLCRGNATNDTTRAKGPAAMPTAHLSHADGTVEETLIFDGQIWAEHADGSRCTRTGKGKHRQRPLDPRCPGRTGYVARCRYCGWKAEGKAYAPLRAETKLHAEACDARRPHIMTAREWVEMGGGAAPRPAPDCRYARAALGAAAATAELRDIPAWTDETYRYAWVAIQNLMTALGTLDPTARQLLAPAARALGVLDAYVEHTNGAHPPPSHGRTTR</sequence>
<organism evidence="2 3">
    <name type="scientific">Streptomyces finlayi</name>
    <dbReference type="NCBI Taxonomy" id="67296"/>
    <lineage>
        <taxon>Bacteria</taxon>
        <taxon>Bacillati</taxon>
        <taxon>Actinomycetota</taxon>
        <taxon>Actinomycetes</taxon>
        <taxon>Kitasatosporales</taxon>
        <taxon>Streptomycetaceae</taxon>
        <taxon>Streptomyces</taxon>
    </lineage>
</organism>
<accession>A0A919CEX6</accession>
<name>A0A919CEX6_9ACTN</name>
<dbReference type="AlphaFoldDB" id="A0A919CEX6"/>
<protein>
    <submittedName>
        <fullName evidence="2">Uncharacterized protein</fullName>
    </submittedName>
</protein>
<reference evidence="2" key="2">
    <citation type="submission" date="2020-09" db="EMBL/GenBank/DDBJ databases">
        <authorList>
            <person name="Sun Q."/>
            <person name="Ohkuma M."/>
        </authorList>
    </citation>
    <scope>NUCLEOTIDE SEQUENCE</scope>
    <source>
        <strain evidence="2">JCM 4637</strain>
    </source>
</reference>
<dbReference type="EMBL" id="BMVC01000024">
    <property type="protein sequence ID" value="GHD15856.1"/>
    <property type="molecule type" value="Genomic_DNA"/>
</dbReference>
<dbReference type="Proteomes" id="UP000638353">
    <property type="component" value="Unassembled WGS sequence"/>
</dbReference>
<evidence type="ECO:0000313" key="2">
    <source>
        <dbReference type="EMBL" id="GHD15856.1"/>
    </source>
</evidence>
<evidence type="ECO:0000313" key="3">
    <source>
        <dbReference type="Proteomes" id="UP000638353"/>
    </source>
</evidence>